<dbReference type="PANTHER" id="PTHR30283:SF4">
    <property type="entry name" value="PEROXIDE STRESS RESISTANCE PROTEIN YAAA"/>
    <property type="match status" value="1"/>
</dbReference>
<evidence type="ECO:0000313" key="2">
    <source>
        <dbReference type="EMBL" id="AKO52109.1"/>
    </source>
</evidence>
<protein>
    <recommendedName>
        <fullName evidence="1">UPF0246 protein ABA45_06465</fullName>
    </recommendedName>
</protein>
<dbReference type="HAMAP" id="MF_00652">
    <property type="entry name" value="UPF0246"/>
    <property type="match status" value="1"/>
</dbReference>
<evidence type="ECO:0000256" key="1">
    <source>
        <dbReference type="HAMAP-Rule" id="MF_00652"/>
    </source>
</evidence>
<dbReference type="EMBL" id="CP011494">
    <property type="protein sequence ID" value="AKO52109.1"/>
    <property type="molecule type" value="Genomic_DNA"/>
</dbReference>
<dbReference type="STRING" id="330734.ABA45_06465"/>
<dbReference type="Pfam" id="PF03883">
    <property type="entry name" value="H2O2_YaaD"/>
    <property type="match status" value="1"/>
</dbReference>
<reference evidence="2 3" key="1">
    <citation type="submission" date="2015-05" db="EMBL/GenBank/DDBJ databases">
        <title>Complete genome of Marinobacter psychrophilus strain 20041T isolated from sea-ice of the Canadian Basin.</title>
        <authorList>
            <person name="Song L."/>
            <person name="Ren L."/>
            <person name="Yu Y."/>
            <person name="Wang X."/>
        </authorList>
    </citation>
    <scope>NUCLEOTIDE SEQUENCE [LARGE SCALE GENOMIC DNA]</scope>
    <source>
        <strain evidence="2 3">20041</strain>
    </source>
</reference>
<dbReference type="GO" id="GO:0033194">
    <property type="term" value="P:response to hydroperoxide"/>
    <property type="evidence" value="ECO:0007669"/>
    <property type="project" value="TreeGrafter"/>
</dbReference>
<gene>
    <name evidence="2" type="ORF">ABA45_06465</name>
</gene>
<sequence length="259" mass="29750">MLMVISPAKTLDYKSPLATEHHTQPNFLEPARELIDQLKELEPHQVSNLMSISDKLGQLNAERFSDWSTPFTPSNARQAILAFKGDVYTGLDAESFSDSEFQFAQKHLRMLSGLYGVLKPLDLMQPYRLEMGTKFENQHGKDLYAFWGDTITQEVNRLLNDDDGVLVNLASNEYFKAVHKKDLEGRLITPNFKDQKNGQYKIISFYAKKARGLMCRYAIKNGITKADDLKKFDLDGYYFSPEQSDANNWIFLREEQTKA</sequence>
<dbReference type="PANTHER" id="PTHR30283">
    <property type="entry name" value="PEROXIDE STRESS RESPONSE PROTEIN YAAA"/>
    <property type="match status" value="1"/>
</dbReference>
<dbReference type="KEGG" id="mpq:ABA45_06465"/>
<dbReference type="PATRIC" id="fig|330734.3.peg.1367"/>
<organism evidence="2 3">
    <name type="scientific">Marinobacter psychrophilus</name>
    <dbReference type="NCBI Taxonomy" id="330734"/>
    <lineage>
        <taxon>Bacteria</taxon>
        <taxon>Pseudomonadati</taxon>
        <taxon>Pseudomonadota</taxon>
        <taxon>Gammaproteobacteria</taxon>
        <taxon>Pseudomonadales</taxon>
        <taxon>Marinobacteraceae</taxon>
        <taxon>Marinobacter</taxon>
    </lineage>
</organism>
<evidence type="ECO:0000313" key="3">
    <source>
        <dbReference type="Proteomes" id="UP000036406"/>
    </source>
</evidence>
<comment type="similarity">
    <text evidence="1">Belongs to the UPF0246 family.</text>
</comment>
<accession>A0A0H4HZK3</accession>
<dbReference type="InterPro" id="IPR005583">
    <property type="entry name" value="YaaA"/>
</dbReference>
<keyword evidence="3" id="KW-1185">Reference proteome</keyword>
<dbReference type="RefSeq" id="WP_048384806.1">
    <property type="nucleotide sequence ID" value="NZ_CP011494.1"/>
</dbReference>
<dbReference type="AlphaFoldDB" id="A0A0H4HZK3"/>
<name>A0A0H4HZK3_9GAMM</name>
<dbReference type="Proteomes" id="UP000036406">
    <property type="component" value="Chromosome"/>
</dbReference>
<dbReference type="NCBIfam" id="NF002541">
    <property type="entry name" value="PRK02101.1-1"/>
    <property type="match status" value="1"/>
</dbReference>
<dbReference type="NCBIfam" id="NF002542">
    <property type="entry name" value="PRK02101.1-3"/>
    <property type="match status" value="1"/>
</dbReference>
<dbReference type="GO" id="GO:0005829">
    <property type="term" value="C:cytosol"/>
    <property type="evidence" value="ECO:0007669"/>
    <property type="project" value="TreeGrafter"/>
</dbReference>
<proteinExistence type="inferred from homology"/>